<keyword evidence="3" id="KW-1185">Reference proteome</keyword>
<dbReference type="Proteomes" id="UP000465304">
    <property type="component" value="Unassembled WGS sequence"/>
</dbReference>
<dbReference type="EMBL" id="BLLB01000002">
    <property type="protein sequence ID" value="GFH00970.1"/>
    <property type="molecule type" value="Genomic_DNA"/>
</dbReference>
<reference evidence="2 3" key="1">
    <citation type="journal article" date="2019" name="Emerg. Microbes Infect.">
        <title>Comprehensive subspecies identification of 175 nontuberculous mycobacteria species based on 7547 genomic profiles.</title>
        <authorList>
            <person name="Matsumoto Y."/>
            <person name="Kinjo T."/>
            <person name="Motooka D."/>
            <person name="Nabeya D."/>
            <person name="Jung N."/>
            <person name="Uechi K."/>
            <person name="Horii T."/>
            <person name="Iida T."/>
            <person name="Fujita J."/>
            <person name="Nakamura S."/>
        </authorList>
    </citation>
    <scope>NUCLEOTIDE SEQUENCE [LARGE SCALE GENOMIC DNA]</scope>
    <source>
        <strain evidence="2 3">JCM 30996</strain>
    </source>
</reference>
<evidence type="ECO:0000256" key="1">
    <source>
        <dbReference type="SAM" id="MobiDB-lite"/>
    </source>
</evidence>
<sequence>MSDRLPDSETQALAWLSGQGDAWGNWPPQALGVVALACIRHDLTEVDYEHMVLRSDLGRQLRDRSEFDRVPSNLDKLLSRQWEWAQDIYEPPVAVDGVRSIQDRARQLMCRVLFASWPSREGITHRMAALALVSVAVDRGAYSFDCSARFLAATAGIQHPKNASRALRALADRGLITLTGRGRSLRKVELHLDWKDKTHTNNTSRDDLFVCSLSAHLRPHDVFTRARGALGPVAGWVHAIRSVMPDRSVSDIAKLLGLSTRTVGRAFTVLDREGLTPAADLDAVADRLGVAGYRESLRSTFAIDQANNLTQRKAWYSAKVQAHIEWDREQEERFAAEREARRQREIRERVARAELGTCPDPFAQTAEWEDYQVRLQARLAELGDQRDLADPGPQKQRRRGQRSRRRTSTTRTEWGML</sequence>
<gene>
    <name evidence="2" type="ORF">MHIP_14530</name>
</gene>
<feature type="region of interest" description="Disordered" evidence="1">
    <location>
        <begin position="382"/>
        <end position="417"/>
    </location>
</feature>
<dbReference type="AlphaFoldDB" id="A0A7I9ZIX9"/>
<comment type="caution">
    <text evidence="2">The sequence shown here is derived from an EMBL/GenBank/DDBJ whole genome shotgun (WGS) entry which is preliminary data.</text>
</comment>
<protein>
    <submittedName>
        <fullName evidence="2">Uncharacterized protein</fullName>
    </submittedName>
</protein>
<accession>A0A7I9ZIX9</accession>
<evidence type="ECO:0000313" key="3">
    <source>
        <dbReference type="Proteomes" id="UP000465304"/>
    </source>
</evidence>
<proteinExistence type="predicted"/>
<dbReference type="RefSeq" id="WP_163887835.1">
    <property type="nucleotide sequence ID" value="NZ_BLLB01000002.1"/>
</dbReference>
<organism evidence="2 3">
    <name type="scientific">Mycolicibacterium hippocampi</name>
    <dbReference type="NCBI Taxonomy" id="659824"/>
    <lineage>
        <taxon>Bacteria</taxon>
        <taxon>Bacillati</taxon>
        <taxon>Actinomycetota</taxon>
        <taxon>Actinomycetes</taxon>
        <taxon>Mycobacteriales</taxon>
        <taxon>Mycobacteriaceae</taxon>
        <taxon>Mycolicibacterium</taxon>
    </lineage>
</organism>
<feature type="compositionally biased region" description="Basic residues" evidence="1">
    <location>
        <begin position="395"/>
        <end position="408"/>
    </location>
</feature>
<name>A0A7I9ZIX9_9MYCO</name>
<evidence type="ECO:0000313" key="2">
    <source>
        <dbReference type="EMBL" id="GFH00970.1"/>
    </source>
</evidence>